<feature type="transmembrane region" description="Helical" evidence="7">
    <location>
        <begin position="237"/>
        <end position="259"/>
    </location>
</feature>
<feature type="transmembrane region" description="Helical" evidence="7">
    <location>
        <begin position="309"/>
        <end position="331"/>
    </location>
</feature>
<dbReference type="EMBL" id="CP001643">
    <property type="protein sequence ID" value="ACU86039.1"/>
    <property type="molecule type" value="Genomic_DNA"/>
</dbReference>
<dbReference type="GO" id="GO:0016020">
    <property type="term" value="C:membrane"/>
    <property type="evidence" value="ECO:0007669"/>
    <property type="project" value="UniProtKB-SubCell"/>
</dbReference>
<evidence type="ECO:0000256" key="4">
    <source>
        <dbReference type="ARBA" id="ARBA00022989"/>
    </source>
</evidence>
<feature type="transmembrane region" description="Helical" evidence="7">
    <location>
        <begin position="112"/>
        <end position="134"/>
    </location>
</feature>
<dbReference type="NCBIfam" id="TIGR03718">
    <property type="entry name" value="R_switched_Alx"/>
    <property type="match status" value="1"/>
</dbReference>
<evidence type="ECO:0000256" key="5">
    <source>
        <dbReference type="ARBA" id="ARBA00023136"/>
    </source>
</evidence>
<evidence type="ECO:0000313" key="8">
    <source>
        <dbReference type="EMBL" id="ACU86039.1"/>
    </source>
</evidence>
<dbReference type="PATRIC" id="fig|446465.5.peg.2214"/>
<feature type="transmembrane region" description="Helical" evidence="7">
    <location>
        <begin position="205"/>
        <end position="225"/>
    </location>
</feature>
<name>C7MEN9_BRAFD</name>
<feature type="region of interest" description="Disordered" evidence="6">
    <location>
        <begin position="408"/>
        <end position="441"/>
    </location>
</feature>
<dbReference type="PANTHER" id="PTHR30238:SF0">
    <property type="entry name" value="THYLAKOID MEMBRANE PROTEIN TERC, CHLOROPLASTIC"/>
    <property type="match status" value="1"/>
</dbReference>
<evidence type="ECO:0000256" key="7">
    <source>
        <dbReference type="SAM" id="Phobius"/>
    </source>
</evidence>
<feature type="compositionally biased region" description="Basic and acidic residues" evidence="6">
    <location>
        <begin position="408"/>
        <end position="420"/>
    </location>
</feature>
<keyword evidence="9" id="KW-1185">Reference proteome</keyword>
<evidence type="ECO:0000256" key="3">
    <source>
        <dbReference type="ARBA" id="ARBA00022692"/>
    </source>
</evidence>
<feature type="transmembrane region" description="Helical" evidence="7">
    <location>
        <begin position="15"/>
        <end position="35"/>
    </location>
</feature>
<organism evidence="8 9">
    <name type="scientific">Brachybacterium faecium (strain ATCC 43885 / DSM 4810 / JCM 11609 / LMG 19847 / NBRC 14762 / NCIMB 9860 / 6-10)</name>
    <dbReference type="NCBI Taxonomy" id="446465"/>
    <lineage>
        <taxon>Bacteria</taxon>
        <taxon>Bacillati</taxon>
        <taxon>Actinomycetota</taxon>
        <taxon>Actinomycetes</taxon>
        <taxon>Micrococcales</taxon>
        <taxon>Dermabacteraceae</taxon>
        <taxon>Brachybacterium</taxon>
    </lineage>
</organism>
<dbReference type="HOGENOM" id="CLU_045644_0_0_11"/>
<evidence type="ECO:0000256" key="1">
    <source>
        <dbReference type="ARBA" id="ARBA00004141"/>
    </source>
</evidence>
<feature type="transmembrane region" description="Helical" evidence="7">
    <location>
        <begin position="47"/>
        <end position="69"/>
    </location>
</feature>
<keyword evidence="4 7" id="KW-1133">Transmembrane helix</keyword>
<feature type="transmembrane region" description="Helical" evidence="7">
    <location>
        <begin position="81"/>
        <end position="105"/>
    </location>
</feature>
<reference evidence="8 9" key="1">
    <citation type="journal article" date="2009" name="Stand. Genomic Sci.">
        <title>Complete genome sequence of Brachybacterium faecium type strain (Schefferle 6-10).</title>
        <authorList>
            <person name="Lapidus A."/>
            <person name="Pukall R."/>
            <person name="Labuttii K."/>
            <person name="Copeland A."/>
            <person name="Del Rio T.G."/>
            <person name="Nolan M."/>
            <person name="Chen F."/>
            <person name="Lucas S."/>
            <person name="Tice H."/>
            <person name="Cheng J.F."/>
            <person name="Bruce D."/>
            <person name="Goodwin L."/>
            <person name="Pitluck S."/>
            <person name="Rohde M."/>
            <person name="Goker M."/>
            <person name="Pati A."/>
            <person name="Ivanova N."/>
            <person name="Mavrommatis K."/>
            <person name="Chen A."/>
            <person name="Palaniappan K."/>
            <person name="D'haeseleer P."/>
            <person name="Chain P."/>
            <person name="Bristow J."/>
            <person name="Eisen J.A."/>
            <person name="Markowitz V."/>
            <person name="Hugenholtz P."/>
            <person name="Kyrpides N.C."/>
            <person name="Klenk H.P."/>
        </authorList>
    </citation>
    <scope>NUCLEOTIDE SEQUENCE [LARGE SCALE GENOMIC DNA]</scope>
    <source>
        <strain evidence="9">ATCC 43885 / DSM 4810 / JCM 11609 / LMG 19847 / NBRC 14762 / NCIMB 9860 / 6-10</strain>
    </source>
</reference>
<keyword evidence="5 7" id="KW-0472">Membrane</keyword>
<dbReference type="InterPro" id="IPR005496">
    <property type="entry name" value="Integral_membrane_TerC"/>
</dbReference>
<comment type="subcellular location">
    <subcellularLocation>
        <location evidence="1">Membrane</location>
        <topology evidence="1">Multi-pass membrane protein</topology>
    </subcellularLocation>
</comment>
<evidence type="ECO:0000256" key="2">
    <source>
        <dbReference type="ARBA" id="ARBA00007511"/>
    </source>
</evidence>
<dbReference type="OrthoDB" id="5242957at2"/>
<feature type="transmembrane region" description="Helical" evidence="7">
    <location>
        <begin position="266"/>
        <end position="289"/>
    </location>
</feature>
<dbReference type="Pfam" id="PF03741">
    <property type="entry name" value="TerC"/>
    <property type="match status" value="1"/>
</dbReference>
<dbReference type="PANTHER" id="PTHR30238">
    <property type="entry name" value="MEMBRANE BOUND PREDICTED REDOX MODULATOR"/>
    <property type="match status" value="1"/>
</dbReference>
<gene>
    <name evidence="8" type="ordered locus">Bfae_22390</name>
</gene>
<dbReference type="AlphaFoldDB" id="C7MEN9"/>
<protein>
    <submittedName>
        <fullName evidence="8">Membrane protein TerC, possibly involved in tellurium resistance</fullName>
    </submittedName>
</protein>
<feature type="region of interest" description="Disordered" evidence="6">
    <location>
        <begin position="455"/>
        <end position="474"/>
    </location>
</feature>
<accession>C7MEN9</accession>
<dbReference type="KEGG" id="bfa:Bfae_22390"/>
<sequence>MTRPRKVGTLTVSPTIWILTLVLILGLLAFDYFFHVRKAHIPTIGEAALWTGIYQGIALLFGISVFVFGGPTMGTEYFAGWITELALSVDNLFVFLVILGAFAVPREFQQKVLLFGIAFAIIARGSMIALGAVAIEHLSWTFYFFGAILLYTAIKMLWDEVHEDGDEDGEEEKDGLFVRVVRKFLPASEDFDGDRLFTIENGKRVFTPMLLVMIAIGGTDLLFALDSIPAIFGLTQNTYIVFTATAFSLLGLRQMFFLIDGLLDRLVYLSFGLSIILAFIGVKLVFHALHENELGFINGGEPVLAVPEITTQVSLSVIVGVLLLTVLVSLLSPRGRAQAAVDNAHREAQAYIEMTYGSFEEKRDTMYERMIAHEKIVESLPPRFQDMVVEEKNVRELLADAHRIRDKRSAFNAHGERSDEQPEGLQVTRPDGTVATDANGNVITVVKEQEILAEKEAKHRAREQARAEHAARKS</sequence>
<dbReference type="Proteomes" id="UP000001919">
    <property type="component" value="Chromosome"/>
</dbReference>
<proteinExistence type="inferred from homology"/>
<comment type="similarity">
    <text evidence="2">Belongs to the TerC family.</text>
</comment>
<evidence type="ECO:0000313" key="9">
    <source>
        <dbReference type="Proteomes" id="UP000001919"/>
    </source>
</evidence>
<dbReference type="eggNOG" id="COG0861">
    <property type="taxonomic scope" value="Bacteria"/>
</dbReference>
<feature type="transmembrane region" description="Helical" evidence="7">
    <location>
        <begin position="140"/>
        <end position="158"/>
    </location>
</feature>
<dbReference type="STRING" id="446465.Bfae_22390"/>
<dbReference type="InterPro" id="IPR022369">
    <property type="entry name" value="Integral_membrane_TerC_rswitch"/>
</dbReference>
<evidence type="ECO:0000256" key="6">
    <source>
        <dbReference type="SAM" id="MobiDB-lite"/>
    </source>
</evidence>
<keyword evidence="3 7" id="KW-0812">Transmembrane</keyword>